<sequence>MSDDKSAPERFTTPAMLAVEADIAATRHQLATTVDELTARLAPRAQADAAIATARRLASDATSPGADPADRAHARKVLAGVGVGVAFVTAIVVLRLARR</sequence>
<proteinExistence type="predicted"/>
<keyword evidence="3" id="KW-1185">Reference proteome</keyword>
<gene>
    <name evidence="2" type="ORF">CUD01_04270</name>
</gene>
<evidence type="ECO:0008006" key="4">
    <source>
        <dbReference type="Google" id="ProtNLM"/>
    </source>
</evidence>
<evidence type="ECO:0000256" key="1">
    <source>
        <dbReference type="SAM" id="Phobius"/>
    </source>
</evidence>
<dbReference type="EMBL" id="BJLP01000004">
    <property type="protein sequence ID" value="GEA79983.1"/>
    <property type="molecule type" value="Genomic_DNA"/>
</dbReference>
<comment type="caution">
    <text evidence="2">The sequence shown here is derived from an EMBL/GenBank/DDBJ whole genome shotgun (WGS) entry which is preliminary data.</text>
</comment>
<evidence type="ECO:0000313" key="3">
    <source>
        <dbReference type="Proteomes" id="UP000315842"/>
    </source>
</evidence>
<accession>A0A4Y3K7J0</accession>
<reference evidence="2 3" key="1">
    <citation type="submission" date="2019-06" db="EMBL/GenBank/DDBJ databases">
        <title>Whole genome shotgun sequence of Cellulomonas uda NBRC 3747.</title>
        <authorList>
            <person name="Hosoyama A."/>
            <person name="Uohara A."/>
            <person name="Ohji S."/>
            <person name="Ichikawa N."/>
        </authorList>
    </citation>
    <scope>NUCLEOTIDE SEQUENCE [LARGE SCALE GENOMIC DNA]</scope>
    <source>
        <strain evidence="2 3">NBRC 3747</strain>
    </source>
</reference>
<protein>
    <recommendedName>
        <fullName evidence="4">DUF3618 domain-containing protein</fullName>
    </recommendedName>
</protein>
<dbReference type="InterPro" id="IPR022062">
    <property type="entry name" value="DUF3618"/>
</dbReference>
<dbReference type="AlphaFoldDB" id="A0A4Y3K7J0"/>
<feature type="transmembrane region" description="Helical" evidence="1">
    <location>
        <begin position="77"/>
        <end position="97"/>
    </location>
</feature>
<dbReference type="Proteomes" id="UP000315842">
    <property type="component" value="Unassembled WGS sequence"/>
</dbReference>
<name>A0A4Y3K7J0_CELUD</name>
<organism evidence="2 3">
    <name type="scientific">Cellulomonas uda</name>
    <dbReference type="NCBI Taxonomy" id="1714"/>
    <lineage>
        <taxon>Bacteria</taxon>
        <taxon>Bacillati</taxon>
        <taxon>Actinomycetota</taxon>
        <taxon>Actinomycetes</taxon>
        <taxon>Micrococcales</taxon>
        <taxon>Cellulomonadaceae</taxon>
        <taxon>Cellulomonas</taxon>
    </lineage>
</organism>
<keyword evidence="1" id="KW-0472">Membrane</keyword>
<keyword evidence="1" id="KW-0812">Transmembrane</keyword>
<dbReference type="RefSeq" id="WP_141318339.1">
    <property type="nucleotide sequence ID" value="NZ_BJLP01000004.1"/>
</dbReference>
<dbReference type="Pfam" id="PF12277">
    <property type="entry name" value="DUF3618"/>
    <property type="match status" value="1"/>
</dbReference>
<evidence type="ECO:0000313" key="2">
    <source>
        <dbReference type="EMBL" id="GEA79983.1"/>
    </source>
</evidence>
<keyword evidence="1" id="KW-1133">Transmembrane helix</keyword>